<sequence>MKHLVTAHNGTVTIASAGEGQGTEVILQPPIVCKRTSKVPMTARRTMASMRILLVDDSADATEALGTLLELDGHEVKRAQKGPGALRIVESFTPDVALIDISMPRMDGAALAQLLRLRAQCSQTKLVALTGYANSASRLLSDERVFDDHLTKPLSLDDLAEALQPS</sequence>
<dbReference type="Pfam" id="PF00072">
    <property type="entry name" value="Response_reg"/>
    <property type="match status" value="1"/>
</dbReference>
<proteinExistence type="predicted"/>
<dbReference type="PANTHER" id="PTHR44591:SF3">
    <property type="entry name" value="RESPONSE REGULATORY DOMAIN-CONTAINING PROTEIN"/>
    <property type="match status" value="1"/>
</dbReference>
<dbReference type="PANTHER" id="PTHR44591">
    <property type="entry name" value="STRESS RESPONSE REGULATOR PROTEIN 1"/>
    <property type="match status" value="1"/>
</dbReference>
<keyword evidence="1 2" id="KW-0597">Phosphoprotein</keyword>
<feature type="domain" description="Response regulatory" evidence="3">
    <location>
        <begin position="51"/>
        <end position="166"/>
    </location>
</feature>
<dbReference type="AlphaFoldDB" id="A0A1I7EQ00"/>
<name>A0A1I7EQ00_9BURK</name>
<evidence type="ECO:0000259" key="3">
    <source>
        <dbReference type="PROSITE" id="PS50110"/>
    </source>
</evidence>
<dbReference type="InterPro" id="IPR050595">
    <property type="entry name" value="Bact_response_regulator"/>
</dbReference>
<dbReference type="GO" id="GO:0000160">
    <property type="term" value="P:phosphorelay signal transduction system"/>
    <property type="evidence" value="ECO:0007669"/>
    <property type="project" value="InterPro"/>
</dbReference>
<dbReference type="RefSeq" id="WP_244179573.1">
    <property type="nucleotide sequence ID" value="NZ_FPBH01000045.1"/>
</dbReference>
<feature type="modified residue" description="4-aspartylphosphate" evidence="2">
    <location>
        <position position="100"/>
    </location>
</feature>
<gene>
    <name evidence="4" type="ORF">SAMN05192563_104525</name>
</gene>
<dbReference type="Proteomes" id="UP000198844">
    <property type="component" value="Unassembled WGS sequence"/>
</dbReference>
<evidence type="ECO:0000256" key="2">
    <source>
        <dbReference type="PROSITE-ProRule" id="PRU00169"/>
    </source>
</evidence>
<dbReference type="EMBL" id="FPBH01000045">
    <property type="protein sequence ID" value="SFU26002.1"/>
    <property type="molecule type" value="Genomic_DNA"/>
</dbReference>
<evidence type="ECO:0000313" key="4">
    <source>
        <dbReference type="EMBL" id="SFU26002.1"/>
    </source>
</evidence>
<dbReference type="Gene3D" id="3.40.50.2300">
    <property type="match status" value="1"/>
</dbReference>
<dbReference type="PROSITE" id="PS50110">
    <property type="entry name" value="RESPONSE_REGULATORY"/>
    <property type="match status" value="1"/>
</dbReference>
<dbReference type="InterPro" id="IPR001789">
    <property type="entry name" value="Sig_transdc_resp-reg_receiver"/>
</dbReference>
<reference evidence="4 5" key="1">
    <citation type="submission" date="2016-10" db="EMBL/GenBank/DDBJ databases">
        <authorList>
            <person name="de Groot N.N."/>
        </authorList>
    </citation>
    <scope>NUCLEOTIDE SEQUENCE [LARGE SCALE GENOMIC DNA]</scope>
    <source>
        <strain evidence="4 5">LMG 27731</strain>
    </source>
</reference>
<dbReference type="InterPro" id="IPR011006">
    <property type="entry name" value="CheY-like_superfamily"/>
</dbReference>
<dbReference type="SUPFAM" id="SSF52172">
    <property type="entry name" value="CheY-like"/>
    <property type="match status" value="1"/>
</dbReference>
<accession>A0A1I7EQ00</accession>
<evidence type="ECO:0000256" key="1">
    <source>
        <dbReference type="ARBA" id="ARBA00022553"/>
    </source>
</evidence>
<dbReference type="SMART" id="SM00448">
    <property type="entry name" value="REC"/>
    <property type="match status" value="1"/>
</dbReference>
<organism evidence="4 5">
    <name type="scientific">Paraburkholderia aspalathi</name>
    <dbReference type="NCBI Taxonomy" id="1324617"/>
    <lineage>
        <taxon>Bacteria</taxon>
        <taxon>Pseudomonadati</taxon>
        <taxon>Pseudomonadota</taxon>
        <taxon>Betaproteobacteria</taxon>
        <taxon>Burkholderiales</taxon>
        <taxon>Burkholderiaceae</taxon>
        <taxon>Paraburkholderia</taxon>
    </lineage>
</organism>
<evidence type="ECO:0000313" key="5">
    <source>
        <dbReference type="Proteomes" id="UP000198844"/>
    </source>
</evidence>
<protein>
    <recommendedName>
        <fullName evidence="3">Response regulatory domain-containing protein</fullName>
    </recommendedName>
</protein>